<name>A0AAC9HNY3_9PSEU</name>
<gene>
    <name evidence="1" type="ORF">TL08_09665</name>
</gene>
<keyword evidence="2" id="KW-1185">Reference proteome</keyword>
<dbReference type="SUPFAM" id="SSF54427">
    <property type="entry name" value="NTF2-like"/>
    <property type="match status" value="1"/>
</dbReference>
<dbReference type="NCBIfam" id="TIGR02246">
    <property type="entry name" value="SgcJ/EcaC family oxidoreductase"/>
    <property type="match status" value="1"/>
</dbReference>
<dbReference type="InterPro" id="IPR032710">
    <property type="entry name" value="NTF2-like_dom_sf"/>
</dbReference>
<dbReference type="EMBL" id="CP014859">
    <property type="protein sequence ID" value="AOS62748.1"/>
    <property type="molecule type" value="Genomic_DNA"/>
</dbReference>
<dbReference type="Gene3D" id="3.10.450.50">
    <property type="match status" value="1"/>
</dbReference>
<dbReference type="Proteomes" id="UP000095210">
    <property type="component" value="Chromosome"/>
</dbReference>
<accession>A0AAC9HNY3</accession>
<evidence type="ECO:0000313" key="2">
    <source>
        <dbReference type="Proteomes" id="UP000095210"/>
    </source>
</evidence>
<organism evidence="1 2">
    <name type="scientific">Actinoalloteichus hymeniacidonis</name>
    <dbReference type="NCBI Taxonomy" id="340345"/>
    <lineage>
        <taxon>Bacteria</taxon>
        <taxon>Bacillati</taxon>
        <taxon>Actinomycetota</taxon>
        <taxon>Actinomycetes</taxon>
        <taxon>Pseudonocardiales</taxon>
        <taxon>Pseudonocardiaceae</taxon>
        <taxon>Actinoalloteichus</taxon>
    </lineage>
</organism>
<sequence>MNALFDDDPIFVNIVGNLVLDRETLLRAQAFVFDGPLREVYVRYDVESLIFLHTDIAVVHARQRPAAADGALLPVDTENRESIVVFVAVRTSAGWRIRVGQNTVVG</sequence>
<evidence type="ECO:0008006" key="3">
    <source>
        <dbReference type="Google" id="ProtNLM"/>
    </source>
</evidence>
<evidence type="ECO:0000313" key="1">
    <source>
        <dbReference type="EMBL" id="AOS62748.1"/>
    </source>
</evidence>
<proteinExistence type="predicted"/>
<dbReference type="AlphaFoldDB" id="A0AAC9HNY3"/>
<dbReference type="KEGG" id="ahm:TL08_09665"/>
<reference evidence="2" key="1">
    <citation type="submission" date="2016-03" db="EMBL/GenBank/DDBJ databases">
        <title>Complete genome sequence of the type strain Actinoalloteichus hymeniacidonis DSM 45092.</title>
        <authorList>
            <person name="Schaffert L."/>
            <person name="Albersmeier A."/>
            <person name="Winkler A."/>
            <person name="Kalinowski J."/>
            <person name="Zotchev S."/>
            <person name="Ruckert C."/>
        </authorList>
    </citation>
    <scope>NUCLEOTIDE SEQUENCE [LARGE SCALE GENOMIC DNA]</scope>
    <source>
        <strain evidence="2">HPA177(T) (DSM 45092(T))</strain>
    </source>
</reference>
<protein>
    <recommendedName>
        <fullName evidence="3">DUF4440 domain-containing protein</fullName>
    </recommendedName>
</protein>
<dbReference type="InterPro" id="IPR011944">
    <property type="entry name" value="Steroid_delta5-4_isomerase"/>
</dbReference>